<evidence type="ECO:0000256" key="6">
    <source>
        <dbReference type="ARBA" id="ARBA00022989"/>
    </source>
</evidence>
<comment type="similarity">
    <text evidence="10">Belongs to the ELO family.</text>
</comment>
<feature type="transmembrane region" description="Helical" evidence="10">
    <location>
        <begin position="68"/>
        <end position="91"/>
    </location>
</feature>
<keyword evidence="8 10" id="KW-0472">Membrane</keyword>
<keyword evidence="9 10" id="KW-0275">Fatty acid biosynthesis</keyword>
<evidence type="ECO:0000256" key="5">
    <source>
        <dbReference type="ARBA" id="ARBA00022832"/>
    </source>
</evidence>
<feature type="transmembrane region" description="Helical" evidence="10">
    <location>
        <begin position="119"/>
        <end position="140"/>
    </location>
</feature>
<feature type="transmembrane region" description="Helical" evidence="10">
    <location>
        <begin position="237"/>
        <end position="256"/>
    </location>
</feature>
<organism evidence="12">
    <name type="scientific">Medioppia subpectinata</name>
    <dbReference type="NCBI Taxonomy" id="1979941"/>
    <lineage>
        <taxon>Eukaryota</taxon>
        <taxon>Metazoa</taxon>
        <taxon>Ecdysozoa</taxon>
        <taxon>Arthropoda</taxon>
        <taxon>Chelicerata</taxon>
        <taxon>Arachnida</taxon>
        <taxon>Acari</taxon>
        <taxon>Acariformes</taxon>
        <taxon>Sarcoptiformes</taxon>
        <taxon>Oribatida</taxon>
        <taxon>Brachypylina</taxon>
        <taxon>Oppioidea</taxon>
        <taxon>Oppiidae</taxon>
        <taxon>Medioppia</taxon>
    </lineage>
</organism>
<proteinExistence type="inferred from homology"/>
<dbReference type="InterPro" id="IPR030457">
    <property type="entry name" value="ELO_CS"/>
</dbReference>
<dbReference type="AlphaFoldDB" id="A0A7R9KQP8"/>
<dbReference type="Pfam" id="PF01151">
    <property type="entry name" value="ELO"/>
    <property type="match status" value="1"/>
</dbReference>
<evidence type="ECO:0000256" key="3">
    <source>
        <dbReference type="ARBA" id="ARBA00022679"/>
    </source>
</evidence>
<dbReference type="PANTHER" id="PTHR11157">
    <property type="entry name" value="FATTY ACID ACYL TRANSFERASE-RELATED"/>
    <property type="match status" value="1"/>
</dbReference>
<dbReference type="GO" id="GO:0034626">
    <property type="term" value="P:fatty acid elongation, polyunsaturated fatty acid"/>
    <property type="evidence" value="ECO:0007669"/>
    <property type="project" value="TreeGrafter"/>
</dbReference>
<keyword evidence="4 10" id="KW-0812">Transmembrane</keyword>
<evidence type="ECO:0000313" key="13">
    <source>
        <dbReference type="Proteomes" id="UP000759131"/>
    </source>
</evidence>
<keyword evidence="5 10" id="KW-0276">Fatty acid metabolism</keyword>
<reference evidence="12" key="1">
    <citation type="submission" date="2020-11" db="EMBL/GenBank/DDBJ databases">
        <authorList>
            <person name="Tran Van P."/>
        </authorList>
    </citation>
    <scope>NUCLEOTIDE SEQUENCE</scope>
</reference>
<feature type="transmembrane region" description="Helical" evidence="10">
    <location>
        <begin position="211"/>
        <end position="231"/>
    </location>
</feature>
<dbReference type="GO" id="GO:0030148">
    <property type="term" value="P:sphingolipid biosynthetic process"/>
    <property type="evidence" value="ECO:0007669"/>
    <property type="project" value="TreeGrafter"/>
</dbReference>
<evidence type="ECO:0000313" key="12">
    <source>
        <dbReference type="EMBL" id="CAD7627637.1"/>
    </source>
</evidence>
<dbReference type="GO" id="GO:0034625">
    <property type="term" value="P:fatty acid elongation, monounsaturated fatty acid"/>
    <property type="evidence" value="ECO:0007669"/>
    <property type="project" value="TreeGrafter"/>
</dbReference>
<feature type="transmembrane region" description="Helical" evidence="10">
    <location>
        <begin position="147"/>
        <end position="165"/>
    </location>
</feature>
<keyword evidence="2 10" id="KW-0444">Lipid biosynthesis</keyword>
<evidence type="ECO:0000256" key="1">
    <source>
        <dbReference type="ARBA" id="ARBA00004141"/>
    </source>
</evidence>
<dbReference type="GO" id="GO:0005789">
    <property type="term" value="C:endoplasmic reticulum membrane"/>
    <property type="evidence" value="ECO:0007669"/>
    <property type="project" value="TreeGrafter"/>
</dbReference>
<gene>
    <name evidence="12" type="ORF">OSB1V03_LOCUS8062</name>
</gene>
<evidence type="ECO:0000256" key="7">
    <source>
        <dbReference type="ARBA" id="ARBA00023098"/>
    </source>
</evidence>
<comment type="subcellular location">
    <subcellularLocation>
        <location evidence="1">Membrane</location>
        <topology evidence="1">Multi-pass membrane protein</topology>
    </subcellularLocation>
</comment>
<protein>
    <recommendedName>
        <fullName evidence="10">Elongation of very long chain fatty acids protein</fullName>
        <ecNumber evidence="10">2.3.1.199</ecNumber>
    </recommendedName>
    <alternativeName>
        <fullName evidence="10">Very-long-chain 3-oxoacyl-CoA synthase</fullName>
    </alternativeName>
</protein>
<dbReference type="GO" id="GO:0019367">
    <property type="term" value="P:fatty acid elongation, saturated fatty acid"/>
    <property type="evidence" value="ECO:0007669"/>
    <property type="project" value="TreeGrafter"/>
</dbReference>
<dbReference type="GO" id="GO:0042761">
    <property type="term" value="P:very long-chain fatty acid biosynthetic process"/>
    <property type="evidence" value="ECO:0007669"/>
    <property type="project" value="TreeGrafter"/>
</dbReference>
<dbReference type="EMBL" id="CAJPIZ010004910">
    <property type="protein sequence ID" value="CAG2108067.1"/>
    <property type="molecule type" value="Genomic_DNA"/>
</dbReference>
<name>A0A7R9KQP8_9ACAR</name>
<evidence type="ECO:0000256" key="11">
    <source>
        <dbReference type="SAM" id="MobiDB-lite"/>
    </source>
</evidence>
<evidence type="ECO:0000256" key="8">
    <source>
        <dbReference type="ARBA" id="ARBA00023136"/>
    </source>
</evidence>
<comment type="catalytic activity">
    <reaction evidence="10">
        <text>a very-long-chain acyl-CoA + malonyl-CoA + H(+) = a very-long-chain 3-oxoacyl-CoA + CO2 + CoA</text>
        <dbReference type="Rhea" id="RHEA:32727"/>
        <dbReference type="ChEBI" id="CHEBI:15378"/>
        <dbReference type="ChEBI" id="CHEBI:16526"/>
        <dbReference type="ChEBI" id="CHEBI:57287"/>
        <dbReference type="ChEBI" id="CHEBI:57384"/>
        <dbReference type="ChEBI" id="CHEBI:90725"/>
        <dbReference type="ChEBI" id="CHEBI:90736"/>
        <dbReference type="EC" id="2.3.1.199"/>
    </reaction>
</comment>
<evidence type="ECO:0000256" key="10">
    <source>
        <dbReference type="RuleBase" id="RU361115"/>
    </source>
</evidence>
<dbReference type="EMBL" id="OC859485">
    <property type="protein sequence ID" value="CAD7627637.1"/>
    <property type="molecule type" value="Genomic_DNA"/>
</dbReference>
<keyword evidence="7 10" id="KW-0443">Lipid metabolism</keyword>
<keyword evidence="6 10" id="KW-1133">Transmembrane helix</keyword>
<dbReference type="EC" id="2.3.1.199" evidence="10"/>
<dbReference type="OrthoDB" id="10259681at2759"/>
<feature type="region of interest" description="Disordered" evidence="11">
    <location>
        <begin position="279"/>
        <end position="304"/>
    </location>
</feature>
<feature type="transmembrane region" description="Helical" evidence="10">
    <location>
        <begin position="171"/>
        <end position="191"/>
    </location>
</feature>
<keyword evidence="13" id="KW-1185">Reference proteome</keyword>
<evidence type="ECO:0000256" key="4">
    <source>
        <dbReference type="ARBA" id="ARBA00022692"/>
    </source>
</evidence>
<accession>A0A7R9KQP8</accession>
<dbReference type="InterPro" id="IPR002076">
    <property type="entry name" value="ELO_fam"/>
</dbReference>
<keyword evidence="3 10" id="KW-0808">Transferase</keyword>
<evidence type="ECO:0000256" key="9">
    <source>
        <dbReference type="ARBA" id="ARBA00023160"/>
    </source>
</evidence>
<sequence length="317" mass="37684">MLILLFKLLNLINQNMNVINDLEINFNTTECQKWFVQNWHISVYLSIAYVCVIYVLKLWMRNKNAFKLNVYLFVWNTLLAVFSTIGTFRVLNEMLYRLVNHGFDYSICSQEYHTQGSGLWIFLFIFSKSFELLDTIFLVLRKKPVMFLHWYHHVTVLIFCWWSYSLYAGTGFWYAFVNYTVHSFMYTYYALQSMGVRVPSALSKAITIGQIFQMFFGLFITLMSFVLKFYGNGCGVNYDYVGVSIALYGSYFYLFYQFFKNRWSRYIYYILVTEMLTKSSTRPNPNPNRLDPNPTRTLDPNFKPDPTRTLNPKNMII</sequence>
<dbReference type="PROSITE" id="PS01188">
    <property type="entry name" value="ELO"/>
    <property type="match status" value="1"/>
</dbReference>
<feature type="transmembrane region" description="Helical" evidence="10">
    <location>
        <begin position="39"/>
        <end position="56"/>
    </location>
</feature>
<dbReference type="Proteomes" id="UP000759131">
    <property type="component" value="Unassembled WGS sequence"/>
</dbReference>
<dbReference type="GO" id="GO:0009922">
    <property type="term" value="F:fatty acid elongase activity"/>
    <property type="evidence" value="ECO:0007669"/>
    <property type="project" value="UniProtKB-EC"/>
</dbReference>
<feature type="compositionally biased region" description="Low complexity" evidence="11">
    <location>
        <begin position="281"/>
        <end position="297"/>
    </location>
</feature>
<evidence type="ECO:0000256" key="2">
    <source>
        <dbReference type="ARBA" id="ARBA00022516"/>
    </source>
</evidence>
<dbReference type="PANTHER" id="PTHR11157:SF17">
    <property type="entry name" value="ELONGATION OF VERY LONG CHAIN FATTY ACIDS PROTEIN 6"/>
    <property type="match status" value="1"/>
</dbReference>